<evidence type="ECO:0000313" key="4">
    <source>
        <dbReference type="Proteomes" id="UP000233491"/>
    </source>
</evidence>
<dbReference type="RefSeq" id="WP_101290401.1">
    <property type="nucleotide sequence ID" value="NZ_FOUQ01000002.1"/>
</dbReference>
<dbReference type="PANTHER" id="PTHR15108">
    <property type="entry name" value="N-ACYLGLUCOSAMINE-2-EPIMERASE"/>
    <property type="match status" value="1"/>
</dbReference>
<evidence type="ECO:0000313" key="3">
    <source>
        <dbReference type="EMBL" id="PKR87998.1"/>
    </source>
</evidence>
<accession>A0A1I4RWN3</accession>
<evidence type="ECO:0000256" key="2">
    <source>
        <dbReference type="ARBA" id="ARBA00023235"/>
    </source>
</evidence>
<dbReference type="InterPro" id="IPR010819">
    <property type="entry name" value="AGE/CE"/>
</dbReference>
<dbReference type="Gene3D" id="1.50.10.10">
    <property type="match status" value="1"/>
</dbReference>
<name>A0A1I4RWN3_9HYPH</name>
<dbReference type="GO" id="GO:0005975">
    <property type="term" value="P:carbohydrate metabolic process"/>
    <property type="evidence" value="ECO:0007669"/>
    <property type="project" value="InterPro"/>
</dbReference>
<dbReference type="AlphaFoldDB" id="A0A1I4RWN3"/>
<comment type="similarity">
    <text evidence="1">Belongs to the N-acylglucosamine 2-epimerase family.</text>
</comment>
<dbReference type="EMBL" id="PJNW01000014">
    <property type="protein sequence ID" value="PKR87998.1"/>
    <property type="molecule type" value="Genomic_DNA"/>
</dbReference>
<dbReference type="Proteomes" id="UP000233491">
    <property type="component" value="Unassembled WGS sequence"/>
</dbReference>
<comment type="caution">
    <text evidence="3">The sequence shown here is derived from an EMBL/GenBank/DDBJ whole genome shotgun (WGS) entry which is preliminary data.</text>
</comment>
<dbReference type="OrthoDB" id="9806359at2"/>
<gene>
    <name evidence="3" type="ORF">CXZ10_16170</name>
</gene>
<keyword evidence="2 3" id="KW-0413">Isomerase</keyword>
<proteinExistence type="inferred from homology"/>
<reference evidence="3 4" key="1">
    <citation type="submission" date="2017-12" db="EMBL/GenBank/DDBJ databases">
        <title>Anaerobic carbon monoxide metabolism by Pleomorphomonas carboxyditropha sp. nov., a new mesophilic hydrogenogenic carboxidotroph.</title>
        <authorList>
            <person name="Esquivel-Elizondo S."/>
            <person name="Krajmalnik-Brown R."/>
        </authorList>
    </citation>
    <scope>NUCLEOTIDE SEQUENCE [LARGE SCALE GENOMIC DNA]</scope>
    <source>
        <strain evidence="3 4">R5-392</strain>
    </source>
</reference>
<keyword evidence="4" id="KW-1185">Reference proteome</keyword>
<organism evidence="3 4">
    <name type="scientific">Pleomorphomonas diazotrophica</name>
    <dbReference type="NCBI Taxonomy" id="1166257"/>
    <lineage>
        <taxon>Bacteria</taxon>
        <taxon>Pseudomonadati</taxon>
        <taxon>Pseudomonadota</taxon>
        <taxon>Alphaproteobacteria</taxon>
        <taxon>Hyphomicrobiales</taxon>
        <taxon>Pleomorphomonadaceae</taxon>
        <taxon>Pleomorphomonas</taxon>
    </lineage>
</organism>
<protein>
    <submittedName>
        <fullName evidence="3">Mannose-6-phosphate isomerase</fullName>
    </submittedName>
</protein>
<sequence length="421" mass="47187">MLRQLKSAARSRWVERAPHRLWLLGRADALFSFFEADCRNPLGGYFELDEAGKPMAPGADGGLPPSRNLHITTRLVHAFGIASLMGRPGAANIVDHGMDFLWSGHRDATNGGYHWGVGYGTLTDPTKQAYGHAHVLLAGATAKAAGHPDADRLIADVTDILVSRFWEQDPGAVAEEFTADWQPIGDYRGQNSNMHLTESLMAAFEVTDDTEYLRRAESIAELIVDRFASRNGWRLPEHFDGKWNLTLDYVGNPMFKPYGSTPGHWLEWARLLLQLWELGGRKLGWLPDAAQNLFRLAVTEGWDSKRGGFYYTVGWDGKPSVPDRFWWPCCEGIGAAHFLASITGDPFYEDWYRRIWDFTTDHLIDRMTGAFIPQLDAEDRPATNPFYGRPDIYHSVQACLIPLLPTSGSLVHGLMTEGIRL</sequence>
<dbReference type="Pfam" id="PF07221">
    <property type="entry name" value="GlcNAc_2-epim"/>
    <property type="match status" value="1"/>
</dbReference>
<dbReference type="InterPro" id="IPR008928">
    <property type="entry name" value="6-hairpin_glycosidase_sf"/>
</dbReference>
<dbReference type="GO" id="GO:0016853">
    <property type="term" value="F:isomerase activity"/>
    <property type="evidence" value="ECO:0007669"/>
    <property type="project" value="UniProtKB-KW"/>
</dbReference>
<dbReference type="InterPro" id="IPR012341">
    <property type="entry name" value="6hp_glycosidase-like_sf"/>
</dbReference>
<dbReference type="SUPFAM" id="SSF48208">
    <property type="entry name" value="Six-hairpin glycosidases"/>
    <property type="match status" value="1"/>
</dbReference>
<evidence type="ECO:0000256" key="1">
    <source>
        <dbReference type="ARBA" id="ARBA00008558"/>
    </source>
</evidence>